<dbReference type="InterPro" id="IPR035421">
    <property type="entry name" value="Terminase_6C"/>
</dbReference>
<accession>A0A7C2GIN1</accession>
<dbReference type="InterPro" id="IPR027417">
    <property type="entry name" value="P-loop_NTPase"/>
</dbReference>
<dbReference type="Gene3D" id="3.30.420.240">
    <property type="match status" value="1"/>
</dbReference>
<gene>
    <name evidence="3" type="ORF">ENP73_06255</name>
</gene>
<dbReference type="AlphaFoldDB" id="A0A7C2GIN1"/>
<feature type="domain" description="Terminase large subunit gp17-like C-terminal" evidence="2">
    <location>
        <begin position="250"/>
        <end position="400"/>
    </location>
</feature>
<sequence length="425" mass="48652">MGFDLLPYQRAWIRDESRFKIGLWSRQTGKSFALTLEAALHAVEHRGSTWVLLSAGERQSRELAEKAKAHLDAMRQMATLMESRFFEGGESVTQLEIRLPNLSRLIFLPANPRTARGYTGNVVLDEFAFHQDSEAIWAAMYPIITRRPDLKIRVMSTPNGPRGKFWELWEKGGPAWSRHKVTIYDAVAQGLPVDPEELRAGLADDFIWQQEYLCEFLSAEEAFLPWSLILEAEAREDPRGPWNPDQAYLGVDVGRHRDLTVFVVLERVGDVYWVRLLEALHRAPFAQQEARLHALLPQVRRACLDATGLGEMLAENARRAFGYKVEPVKFTPEVKADLAQRLRLFFEDRKVRIPEDRALREDLHSVRRIVTPSGNVRYDAERSEKGHADRFWALALALHAAENPRGPVEYKSVLRRAFAGWKGAF</sequence>
<reference evidence="3" key="1">
    <citation type="journal article" date="2020" name="mSystems">
        <title>Genome- and Community-Level Interaction Insights into Carbon Utilization and Element Cycling Functions of Hydrothermarchaeota in Hydrothermal Sediment.</title>
        <authorList>
            <person name="Zhou Z."/>
            <person name="Liu Y."/>
            <person name="Xu W."/>
            <person name="Pan J."/>
            <person name="Luo Z.H."/>
            <person name="Li M."/>
        </authorList>
    </citation>
    <scope>NUCLEOTIDE SEQUENCE [LARGE SCALE GENOMIC DNA]</scope>
    <source>
        <strain evidence="3">SpSt-246</strain>
    </source>
</reference>
<evidence type="ECO:0000313" key="3">
    <source>
        <dbReference type="EMBL" id="HEH82572.1"/>
    </source>
</evidence>
<name>A0A7C2GIN1_9DEIN</name>
<keyword evidence="1" id="KW-1188">Viral release from host cell</keyword>
<comment type="caution">
    <text evidence="3">The sequence shown here is derived from an EMBL/GenBank/DDBJ whole genome shotgun (WGS) entry which is preliminary data.</text>
</comment>
<evidence type="ECO:0000259" key="2">
    <source>
        <dbReference type="Pfam" id="PF17289"/>
    </source>
</evidence>
<dbReference type="Pfam" id="PF17289">
    <property type="entry name" value="Terminase_6C"/>
    <property type="match status" value="1"/>
</dbReference>
<organism evidence="3">
    <name type="scientific">Thermus islandicus</name>
    <dbReference type="NCBI Taxonomy" id="540988"/>
    <lineage>
        <taxon>Bacteria</taxon>
        <taxon>Thermotogati</taxon>
        <taxon>Deinococcota</taxon>
        <taxon>Deinococci</taxon>
        <taxon>Thermales</taxon>
        <taxon>Thermaceae</taxon>
        <taxon>Thermus</taxon>
    </lineage>
</organism>
<dbReference type="Pfam" id="PF03237">
    <property type="entry name" value="Terminase_6N"/>
    <property type="match status" value="1"/>
</dbReference>
<evidence type="ECO:0000256" key="1">
    <source>
        <dbReference type="ARBA" id="ARBA00022612"/>
    </source>
</evidence>
<proteinExistence type="predicted"/>
<dbReference type="Gene3D" id="3.40.50.300">
    <property type="entry name" value="P-loop containing nucleotide triphosphate hydrolases"/>
    <property type="match status" value="1"/>
</dbReference>
<protein>
    <recommendedName>
        <fullName evidence="2">Terminase large subunit gp17-like C-terminal domain-containing protein</fullName>
    </recommendedName>
</protein>
<dbReference type="EMBL" id="DSKL01000247">
    <property type="protein sequence ID" value="HEH82572.1"/>
    <property type="molecule type" value="Genomic_DNA"/>
</dbReference>